<name>A0AA88JDV9_FICCA</name>
<protein>
    <submittedName>
        <fullName evidence="1">Uncharacterized protein</fullName>
    </submittedName>
</protein>
<organism evidence="1 3">
    <name type="scientific">Ficus carica</name>
    <name type="common">Common fig</name>
    <dbReference type="NCBI Taxonomy" id="3494"/>
    <lineage>
        <taxon>Eukaryota</taxon>
        <taxon>Viridiplantae</taxon>
        <taxon>Streptophyta</taxon>
        <taxon>Embryophyta</taxon>
        <taxon>Tracheophyta</taxon>
        <taxon>Spermatophyta</taxon>
        <taxon>Magnoliopsida</taxon>
        <taxon>eudicotyledons</taxon>
        <taxon>Gunneridae</taxon>
        <taxon>Pentapetalae</taxon>
        <taxon>rosids</taxon>
        <taxon>fabids</taxon>
        <taxon>Rosales</taxon>
        <taxon>Moraceae</taxon>
        <taxon>Ficeae</taxon>
        <taxon>Ficus</taxon>
    </lineage>
</organism>
<dbReference type="AlphaFoldDB" id="A0AA88JDV9"/>
<evidence type="ECO:0000313" key="3">
    <source>
        <dbReference type="Proteomes" id="UP001187192"/>
    </source>
</evidence>
<evidence type="ECO:0000313" key="2">
    <source>
        <dbReference type="EMBL" id="GMN68668.1"/>
    </source>
</evidence>
<sequence>MIGRRRGKCDELEKMGLVLCATATVRTWRWQQWWPFNSGGFPPPFSRMIRESLRKREREEEGNK</sequence>
<dbReference type="Proteomes" id="UP001187192">
    <property type="component" value="Unassembled WGS sequence"/>
</dbReference>
<comment type="caution">
    <text evidence="1">The sequence shown here is derived from an EMBL/GenBank/DDBJ whole genome shotgun (WGS) entry which is preliminary data.</text>
</comment>
<dbReference type="EMBL" id="BTGU01000667">
    <property type="protein sequence ID" value="GMN68661.1"/>
    <property type="molecule type" value="Genomic_DNA"/>
</dbReference>
<reference evidence="1" key="1">
    <citation type="submission" date="2023-07" db="EMBL/GenBank/DDBJ databases">
        <title>draft genome sequence of fig (Ficus carica).</title>
        <authorList>
            <person name="Takahashi T."/>
            <person name="Nishimura K."/>
        </authorList>
    </citation>
    <scope>NUCLEOTIDE SEQUENCE</scope>
</reference>
<evidence type="ECO:0000313" key="1">
    <source>
        <dbReference type="EMBL" id="GMN68661.1"/>
    </source>
</evidence>
<keyword evidence="3" id="KW-1185">Reference proteome</keyword>
<gene>
    <name evidence="1" type="ORF">TIFTF001_037720</name>
    <name evidence="2" type="ORF">TIFTF001_037724</name>
</gene>
<proteinExistence type="predicted"/>
<accession>A0AA88JDV9</accession>
<dbReference type="EMBL" id="BTGU01000668">
    <property type="protein sequence ID" value="GMN68668.1"/>
    <property type="molecule type" value="Genomic_DNA"/>
</dbReference>